<evidence type="ECO:0008006" key="4">
    <source>
        <dbReference type="Google" id="ProtNLM"/>
    </source>
</evidence>
<feature type="region of interest" description="Disordered" evidence="1">
    <location>
        <begin position="1"/>
        <end position="31"/>
    </location>
</feature>
<dbReference type="InterPro" id="IPR036894">
    <property type="entry name" value="YbaB-like_sf"/>
</dbReference>
<name>A0A1Q8CPU5_9PSEU</name>
<dbReference type="GO" id="GO:0003677">
    <property type="term" value="F:DNA binding"/>
    <property type="evidence" value="ECO:0007669"/>
    <property type="project" value="InterPro"/>
</dbReference>
<gene>
    <name evidence="2" type="ORF">BU204_17025</name>
</gene>
<proteinExistence type="predicted"/>
<dbReference type="STRING" id="1912961.BU204_17025"/>
<dbReference type="Pfam" id="PF02575">
    <property type="entry name" value="YbaB_DNA_bd"/>
    <property type="match status" value="1"/>
</dbReference>
<keyword evidence="3" id="KW-1185">Reference proteome</keyword>
<feature type="compositionally biased region" description="Basic and acidic residues" evidence="1">
    <location>
        <begin position="1"/>
        <end position="13"/>
    </location>
</feature>
<comment type="caution">
    <text evidence="2">The sequence shown here is derived from an EMBL/GenBank/DDBJ whole genome shotgun (WGS) entry which is preliminary data.</text>
</comment>
<protein>
    <recommendedName>
        <fullName evidence="4">YbaB/EbfC family DNA-binding protein</fullName>
    </recommendedName>
</protein>
<dbReference type="OrthoDB" id="3695284at2"/>
<dbReference type="AlphaFoldDB" id="A0A1Q8CPU5"/>
<evidence type="ECO:0000256" key="1">
    <source>
        <dbReference type="SAM" id="MobiDB-lite"/>
    </source>
</evidence>
<evidence type="ECO:0000313" key="2">
    <source>
        <dbReference type="EMBL" id="OLF16377.1"/>
    </source>
</evidence>
<dbReference type="SUPFAM" id="SSF82607">
    <property type="entry name" value="YbaB-like"/>
    <property type="match status" value="1"/>
</dbReference>
<feature type="region of interest" description="Disordered" evidence="1">
    <location>
        <begin position="93"/>
        <end position="156"/>
    </location>
</feature>
<evidence type="ECO:0000313" key="3">
    <source>
        <dbReference type="Proteomes" id="UP000185596"/>
    </source>
</evidence>
<dbReference type="Gene3D" id="3.30.1310.10">
    <property type="entry name" value="Nucleoid-associated protein YbaB-like domain"/>
    <property type="match status" value="1"/>
</dbReference>
<organism evidence="2 3">
    <name type="scientific">Actinophytocola xanthii</name>
    <dbReference type="NCBI Taxonomy" id="1912961"/>
    <lineage>
        <taxon>Bacteria</taxon>
        <taxon>Bacillati</taxon>
        <taxon>Actinomycetota</taxon>
        <taxon>Actinomycetes</taxon>
        <taxon>Pseudonocardiales</taxon>
        <taxon>Pseudonocardiaceae</taxon>
    </lineage>
</organism>
<reference evidence="2 3" key="1">
    <citation type="submission" date="2016-12" db="EMBL/GenBank/DDBJ databases">
        <title>The draft genome sequence of Actinophytocola sp. 11-183.</title>
        <authorList>
            <person name="Wang W."/>
            <person name="Yuan L."/>
        </authorList>
    </citation>
    <scope>NUCLEOTIDE SEQUENCE [LARGE SCALE GENOMIC DNA]</scope>
    <source>
        <strain evidence="2 3">11-183</strain>
    </source>
</reference>
<dbReference type="Proteomes" id="UP000185596">
    <property type="component" value="Unassembled WGS sequence"/>
</dbReference>
<sequence length="156" mass="17082">MGEIQQRAEETQTRLKQLRAQVSSPDRSVSVEMAPGGRLERLSLTPQAMQYGPNQLAELITETIRTAQTAVAEQMQETLHPLIGDSSAMDFLRDQITVAAREEPEDPAADPAAEAPPGPESPLRHEPPPAGPPTPRPRRADTDDDPDEPFDSVWRG</sequence>
<accession>A0A1Q8CPU5</accession>
<dbReference type="InterPro" id="IPR004401">
    <property type="entry name" value="YbaB/EbfC"/>
</dbReference>
<dbReference type="EMBL" id="MSIE01000030">
    <property type="protein sequence ID" value="OLF16377.1"/>
    <property type="molecule type" value="Genomic_DNA"/>
</dbReference>